<dbReference type="Proteomes" id="UP000192940">
    <property type="component" value="Chromosome I"/>
</dbReference>
<reference evidence="1 2" key="1">
    <citation type="submission" date="2017-04" db="EMBL/GenBank/DDBJ databases">
        <authorList>
            <person name="Afonso C.L."/>
            <person name="Miller P.J."/>
            <person name="Scott M.A."/>
            <person name="Spackman E."/>
            <person name="Goraichik I."/>
            <person name="Dimitrov K.M."/>
            <person name="Suarez D.L."/>
            <person name="Swayne D.E."/>
        </authorList>
    </citation>
    <scope>NUCLEOTIDE SEQUENCE [LARGE SCALE GENOMIC DNA]</scope>
    <source>
        <strain evidence="1 2">N3/975</strain>
    </source>
</reference>
<gene>
    <name evidence="1" type="ORF">SAMN05661091_4173</name>
</gene>
<dbReference type="AlphaFoldDB" id="A0A1X7HKE5"/>
<evidence type="ECO:0000313" key="2">
    <source>
        <dbReference type="Proteomes" id="UP000192940"/>
    </source>
</evidence>
<proteinExistence type="predicted"/>
<accession>A0A1X7HKE5</accession>
<organism evidence="1 2">
    <name type="scientific">Paenibacillus uliginis N3/975</name>
    <dbReference type="NCBI Taxonomy" id="1313296"/>
    <lineage>
        <taxon>Bacteria</taxon>
        <taxon>Bacillati</taxon>
        <taxon>Bacillota</taxon>
        <taxon>Bacilli</taxon>
        <taxon>Bacillales</taxon>
        <taxon>Paenibacillaceae</taxon>
        <taxon>Paenibacillus</taxon>
    </lineage>
</organism>
<name>A0A1X7HKE5_9BACL</name>
<sequence length="38" mass="4522">MVKINLKQYYPWYTQDEIIEISEEVYEAIRAGEQQEGG</sequence>
<dbReference type="EMBL" id="LT840184">
    <property type="protein sequence ID" value="SMF88198.1"/>
    <property type="molecule type" value="Genomic_DNA"/>
</dbReference>
<keyword evidence="2" id="KW-1185">Reference proteome</keyword>
<evidence type="ECO:0000313" key="1">
    <source>
        <dbReference type="EMBL" id="SMF88198.1"/>
    </source>
</evidence>
<dbReference type="STRING" id="1313296.SAMN05661091_4173"/>
<protein>
    <submittedName>
        <fullName evidence="1">RNA polymerase sigma-70 factor, ECF subfamily</fullName>
    </submittedName>
</protein>